<comment type="subcellular location">
    <subcellularLocation>
        <location evidence="1">Cell membrane</location>
        <topology evidence="1">Lipid-anchor</topology>
    </subcellularLocation>
</comment>
<feature type="domain" description="ABC transporter substrate-binding protein PnrA-like" evidence="8">
    <location>
        <begin position="41"/>
        <end position="353"/>
    </location>
</feature>
<evidence type="ECO:0000256" key="7">
    <source>
        <dbReference type="SAM" id="SignalP"/>
    </source>
</evidence>
<dbReference type="STRING" id="263852.SAMN02745116_01099"/>
<dbReference type="PANTHER" id="PTHR34296:SF2">
    <property type="entry name" value="ABC TRANSPORTER GUANOSINE-BINDING PROTEIN NUPN"/>
    <property type="match status" value="1"/>
</dbReference>
<dbReference type="SUPFAM" id="SSF53822">
    <property type="entry name" value="Periplasmic binding protein-like I"/>
    <property type="match status" value="1"/>
</dbReference>
<keyword evidence="3" id="KW-1003">Cell membrane</keyword>
<keyword evidence="5" id="KW-0472">Membrane</keyword>
<keyword evidence="4 7" id="KW-0732">Signal</keyword>
<evidence type="ECO:0000313" key="10">
    <source>
        <dbReference type="Proteomes" id="UP000190328"/>
    </source>
</evidence>
<dbReference type="RefSeq" id="WP_078807069.1">
    <property type="nucleotide sequence ID" value="NZ_FUXI01000010.1"/>
</dbReference>
<dbReference type="PROSITE" id="PS51257">
    <property type="entry name" value="PROKAR_LIPOPROTEIN"/>
    <property type="match status" value="1"/>
</dbReference>
<dbReference type="AlphaFoldDB" id="A0A1T4MI24"/>
<evidence type="ECO:0000256" key="1">
    <source>
        <dbReference type="ARBA" id="ARBA00004193"/>
    </source>
</evidence>
<dbReference type="Gene3D" id="3.40.50.2300">
    <property type="match status" value="2"/>
</dbReference>
<reference evidence="9 10" key="1">
    <citation type="submission" date="2017-02" db="EMBL/GenBank/DDBJ databases">
        <authorList>
            <person name="Peterson S.W."/>
        </authorList>
    </citation>
    <scope>NUCLEOTIDE SEQUENCE [LARGE SCALE GENOMIC DNA]</scope>
    <source>
        <strain evidence="9 10">ATCC BAA-1030</strain>
    </source>
</reference>
<dbReference type="Proteomes" id="UP000190328">
    <property type="component" value="Unassembled WGS sequence"/>
</dbReference>
<keyword evidence="10" id="KW-1185">Reference proteome</keyword>
<feature type="signal peptide" evidence="7">
    <location>
        <begin position="1"/>
        <end position="21"/>
    </location>
</feature>
<evidence type="ECO:0000256" key="6">
    <source>
        <dbReference type="ARBA" id="ARBA00023288"/>
    </source>
</evidence>
<proteinExistence type="inferred from homology"/>
<protein>
    <submittedName>
        <fullName evidence="9">Basic membrane protein A</fullName>
    </submittedName>
</protein>
<dbReference type="EMBL" id="FUXI01000010">
    <property type="protein sequence ID" value="SJZ66527.1"/>
    <property type="molecule type" value="Genomic_DNA"/>
</dbReference>
<name>A0A1T4MI24_9ENTE</name>
<sequence>MKAWKTLGLSALALTAVFSLAACGGNKKDTGKNDEGKLSVALITDTGGVDDKSFNQSAWEGLQSWGKEEGLTKGTGGYNYFQSGSENDYKTNLNQAVAQKYQLVYGIGFALKNALTDAAKANPNTNFVIIDDVIEGQKNVASATFADQEGGYLAGVAAAKSSKSGKIGFIGGMEGEVIDRFEAGFTKGVLDTNPKAKVNVQYAGSFSESAKGKTLTKAMIADGVDVIYQAAGGVGAGVFSEAIQTNQTMKADDPKKVWIIGVDRDQKKEGEYKDKDGKSSNCTLVSTVKGVGAAVIAINKETADGKFPGGEHQVYGLKNGGVKLVNDNATEDVMKAVEEANQKIIDGKIEVPEKPTKTKA</sequence>
<dbReference type="InterPro" id="IPR050957">
    <property type="entry name" value="BMP_lipoprotein"/>
</dbReference>
<evidence type="ECO:0000313" key="9">
    <source>
        <dbReference type="EMBL" id="SJZ66527.1"/>
    </source>
</evidence>
<evidence type="ECO:0000259" key="8">
    <source>
        <dbReference type="Pfam" id="PF02608"/>
    </source>
</evidence>
<evidence type="ECO:0000256" key="4">
    <source>
        <dbReference type="ARBA" id="ARBA00022729"/>
    </source>
</evidence>
<organism evidence="9 10">
    <name type="scientific">Pilibacter termitis</name>
    <dbReference type="NCBI Taxonomy" id="263852"/>
    <lineage>
        <taxon>Bacteria</taxon>
        <taxon>Bacillati</taxon>
        <taxon>Bacillota</taxon>
        <taxon>Bacilli</taxon>
        <taxon>Lactobacillales</taxon>
        <taxon>Enterococcaceae</taxon>
        <taxon>Pilibacter</taxon>
    </lineage>
</organism>
<gene>
    <name evidence="9" type="ORF">SAMN02745116_01099</name>
</gene>
<evidence type="ECO:0000256" key="5">
    <source>
        <dbReference type="ARBA" id="ARBA00023136"/>
    </source>
</evidence>
<dbReference type="Pfam" id="PF02608">
    <property type="entry name" value="Bmp"/>
    <property type="match status" value="1"/>
</dbReference>
<dbReference type="InterPro" id="IPR028082">
    <property type="entry name" value="Peripla_BP_I"/>
</dbReference>
<dbReference type="InterPro" id="IPR003760">
    <property type="entry name" value="PnrA-like"/>
</dbReference>
<comment type="similarity">
    <text evidence="2">Belongs to the BMP lipoprotein family.</text>
</comment>
<dbReference type="OrthoDB" id="9784230at2"/>
<evidence type="ECO:0000256" key="2">
    <source>
        <dbReference type="ARBA" id="ARBA00008610"/>
    </source>
</evidence>
<keyword evidence="6" id="KW-0449">Lipoprotein</keyword>
<dbReference type="GO" id="GO:0005886">
    <property type="term" value="C:plasma membrane"/>
    <property type="evidence" value="ECO:0007669"/>
    <property type="project" value="UniProtKB-SubCell"/>
</dbReference>
<dbReference type="CDD" id="cd06354">
    <property type="entry name" value="PBP1_PrnA-like"/>
    <property type="match status" value="1"/>
</dbReference>
<feature type="chain" id="PRO_5013137587" evidence="7">
    <location>
        <begin position="22"/>
        <end position="360"/>
    </location>
</feature>
<evidence type="ECO:0000256" key="3">
    <source>
        <dbReference type="ARBA" id="ARBA00022475"/>
    </source>
</evidence>
<accession>A0A1T4MI24</accession>
<dbReference type="PANTHER" id="PTHR34296">
    <property type="entry name" value="TRANSCRIPTIONAL ACTIVATOR PROTEIN MED"/>
    <property type="match status" value="1"/>
</dbReference>